<name>A0A6N7PSH5_9BACT</name>
<keyword evidence="1" id="KW-0732">Signal</keyword>
<evidence type="ECO:0008006" key="4">
    <source>
        <dbReference type="Google" id="ProtNLM"/>
    </source>
</evidence>
<evidence type="ECO:0000313" key="3">
    <source>
        <dbReference type="Proteomes" id="UP000440224"/>
    </source>
</evidence>
<reference evidence="2 3" key="1">
    <citation type="submission" date="2019-10" db="EMBL/GenBank/DDBJ databases">
        <title>A soil myxobacterium in the family Polyangiaceae.</title>
        <authorList>
            <person name="Li Y."/>
            <person name="Wang J."/>
        </authorList>
    </citation>
    <scope>NUCLEOTIDE SEQUENCE [LARGE SCALE GENOMIC DNA]</scope>
    <source>
        <strain evidence="2 3">DSM 14734</strain>
    </source>
</reference>
<protein>
    <recommendedName>
        <fullName evidence="4">DUF4189 domain-containing protein</fullName>
    </recommendedName>
</protein>
<feature type="chain" id="PRO_5026818205" description="DUF4189 domain-containing protein" evidence="1">
    <location>
        <begin position="24"/>
        <end position="204"/>
    </location>
</feature>
<feature type="signal peptide" evidence="1">
    <location>
        <begin position="1"/>
        <end position="23"/>
    </location>
</feature>
<evidence type="ECO:0000313" key="2">
    <source>
        <dbReference type="EMBL" id="MRG93195.1"/>
    </source>
</evidence>
<dbReference type="EMBL" id="WJIE01000004">
    <property type="protein sequence ID" value="MRG93195.1"/>
    <property type="molecule type" value="Genomic_DNA"/>
</dbReference>
<dbReference type="RefSeq" id="WP_153820056.1">
    <property type="nucleotide sequence ID" value="NZ_WJIE01000004.1"/>
</dbReference>
<keyword evidence="3" id="KW-1185">Reference proteome</keyword>
<proteinExistence type="predicted"/>
<evidence type="ECO:0000256" key="1">
    <source>
        <dbReference type="SAM" id="SignalP"/>
    </source>
</evidence>
<organism evidence="2 3">
    <name type="scientific">Polyangium spumosum</name>
    <dbReference type="NCBI Taxonomy" id="889282"/>
    <lineage>
        <taxon>Bacteria</taxon>
        <taxon>Pseudomonadati</taxon>
        <taxon>Myxococcota</taxon>
        <taxon>Polyangia</taxon>
        <taxon>Polyangiales</taxon>
        <taxon>Polyangiaceae</taxon>
        <taxon>Polyangium</taxon>
    </lineage>
</organism>
<accession>A0A6N7PSH5</accession>
<dbReference type="Proteomes" id="UP000440224">
    <property type="component" value="Unassembled WGS sequence"/>
</dbReference>
<dbReference type="AlphaFoldDB" id="A0A6N7PSH5"/>
<gene>
    <name evidence="2" type="ORF">GF068_14820</name>
</gene>
<sequence length="204" mass="21929">MRSLFAALTAGSILVLFASTASAGGVENLPSVCESGIGATGFQNGTRAQYRIVMLLWRNVYRADYFRANQFIDNVTSTVLAARPTITPDQNAFVGCRFIGMIDGATRAISEIAENQLIMCTNDGLNIGHNAAALNCALMHTIQQMGVVAGKSYVVMDIECSVNVSLGCRTGFDRYLRDNEFGICAELSSSPDLGYIKNESCSMP</sequence>
<comment type="caution">
    <text evidence="2">The sequence shown here is derived from an EMBL/GenBank/DDBJ whole genome shotgun (WGS) entry which is preliminary data.</text>
</comment>